<gene>
    <name evidence="2" type="ORF">M5K25_020156</name>
</gene>
<keyword evidence="3" id="KW-1185">Reference proteome</keyword>
<keyword evidence="1" id="KW-0812">Transmembrane</keyword>
<feature type="transmembrane region" description="Helical" evidence="1">
    <location>
        <begin position="97"/>
        <end position="118"/>
    </location>
</feature>
<organism evidence="2 3">
    <name type="scientific">Dendrobium thyrsiflorum</name>
    <name type="common">Pinecone-like raceme dendrobium</name>
    <name type="synonym">Orchid</name>
    <dbReference type="NCBI Taxonomy" id="117978"/>
    <lineage>
        <taxon>Eukaryota</taxon>
        <taxon>Viridiplantae</taxon>
        <taxon>Streptophyta</taxon>
        <taxon>Embryophyta</taxon>
        <taxon>Tracheophyta</taxon>
        <taxon>Spermatophyta</taxon>
        <taxon>Magnoliopsida</taxon>
        <taxon>Liliopsida</taxon>
        <taxon>Asparagales</taxon>
        <taxon>Orchidaceae</taxon>
        <taxon>Epidendroideae</taxon>
        <taxon>Malaxideae</taxon>
        <taxon>Dendrobiinae</taxon>
        <taxon>Dendrobium</taxon>
    </lineage>
</organism>
<dbReference type="Proteomes" id="UP001552299">
    <property type="component" value="Unassembled WGS sequence"/>
</dbReference>
<name>A0ABD0U9B5_DENTH</name>
<dbReference type="AlphaFoldDB" id="A0ABD0U9B5"/>
<sequence length="367" mass="39820">MDDVSKEVVMSKDGCSLTLNMESVHANLARLERGLVGKLIGRRLPFYVLSNELKQKWSLFGDFQFLSISLDAFICLFESTEARDAVLKGGTMGYWWVYYWFGSLVFYLLSTVYGGPIFSDVDSLASFILGQHQLCIGLAPCLASLLRTNNATSNGTRPSVALVLVELDVTKRYPDQVGVGSESMSYTQLVLGHARFECHVVNPHLANPIPNAGGVGVVSNKNCDPVNKDEILISVDNTGPDIDLPLLELVVPLGMADVNILMVSVAEHCGEIECCDDGEHVLVSSPRGVIENVSTDIVGLVSGNEFLNVGDKEFCDVNMGVVNIEFSNLDSHAASPVMIVDRVVLVSSVGLDVNEQLVDVLVALLFF</sequence>
<protein>
    <submittedName>
        <fullName evidence="2">Uncharacterized protein</fullName>
    </submittedName>
</protein>
<keyword evidence="1" id="KW-0472">Membrane</keyword>
<reference evidence="2 3" key="1">
    <citation type="journal article" date="2024" name="Plant Biotechnol. J.">
        <title>Dendrobium thyrsiflorum genome and its molecular insights into genes involved in important horticultural traits.</title>
        <authorList>
            <person name="Chen B."/>
            <person name="Wang J.Y."/>
            <person name="Zheng P.J."/>
            <person name="Li K.L."/>
            <person name="Liang Y.M."/>
            <person name="Chen X.F."/>
            <person name="Zhang C."/>
            <person name="Zhao X."/>
            <person name="He X."/>
            <person name="Zhang G.Q."/>
            <person name="Liu Z.J."/>
            <person name="Xu Q."/>
        </authorList>
    </citation>
    <scope>NUCLEOTIDE SEQUENCE [LARGE SCALE GENOMIC DNA]</scope>
    <source>
        <strain evidence="2">GZMU011</strain>
    </source>
</reference>
<evidence type="ECO:0000313" key="3">
    <source>
        <dbReference type="Proteomes" id="UP001552299"/>
    </source>
</evidence>
<proteinExistence type="predicted"/>
<evidence type="ECO:0000256" key="1">
    <source>
        <dbReference type="SAM" id="Phobius"/>
    </source>
</evidence>
<dbReference type="EMBL" id="JANQDX010000016">
    <property type="protein sequence ID" value="KAL0909303.1"/>
    <property type="molecule type" value="Genomic_DNA"/>
</dbReference>
<accession>A0ABD0U9B5</accession>
<keyword evidence="1" id="KW-1133">Transmembrane helix</keyword>
<comment type="caution">
    <text evidence="2">The sequence shown here is derived from an EMBL/GenBank/DDBJ whole genome shotgun (WGS) entry which is preliminary data.</text>
</comment>
<evidence type="ECO:0000313" key="2">
    <source>
        <dbReference type="EMBL" id="KAL0909303.1"/>
    </source>
</evidence>